<dbReference type="EMBL" id="ML977145">
    <property type="protein sequence ID" value="KAF1989463.1"/>
    <property type="molecule type" value="Genomic_DNA"/>
</dbReference>
<dbReference type="AlphaFoldDB" id="A0A6G1H8A6"/>
<evidence type="ECO:0000313" key="2">
    <source>
        <dbReference type="EMBL" id="KAF1989463.1"/>
    </source>
</evidence>
<feature type="region of interest" description="Disordered" evidence="1">
    <location>
        <begin position="1"/>
        <end position="100"/>
    </location>
</feature>
<name>A0A6G1H8A6_9PEZI</name>
<accession>A0A6G1H8A6</accession>
<dbReference type="Proteomes" id="UP000800041">
    <property type="component" value="Unassembled WGS sequence"/>
</dbReference>
<proteinExistence type="predicted"/>
<reference evidence="2" key="1">
    <citation type="journal article" date="2020" name="Stud. Mycol.">
        <title>101 Dothideomycetes genomes: a test case for predicting lifestyles and emergence of pathogens.</title>
        <authorList>
            <person name="Haridas S."/>
            <person name="Albert R."/>
            <person name="Binder M."/>
            <person name="Bloem J."/>
            <person name="Labutti K."/>
            <person name="Salamov A."/>
            <person name="Andreopoulos B."/>
            <person name="Baker S."/>
            <person name="Barry K."/>
            <person name="Bills G."/>
            <person name="Bluhm B."/>
            <person name="Cannon C."/>
            <person name="Castanera R."/>
            <person name="Culley D."/>
            <person name="Daum C."/>
            <person name="Ezra D."/>
            <person name="Gonzalez J."/>
            <person name="Henrissat B."/>
            <person name="Kuo A."/>
            <person name="Liang C."/>
            <person name="Lipzen A."/>
            <person name="Lutzoni F."/>
            <person name="Magnuson J."/>
            <person name="Mondo S."/>
            <person name="Nolan M."/>
            <person name="Ohm R."/>
            <person name="Pangilinan J."/>
            <person name="Park H.-J."/>
            <person name="Ramirez L."/>
            <person name="Alfaro M."/>
            <person name="Sun H."/>
            <person name="Tritt A."/>
            <person name="Yoshinaga Y."/>
            <person name="Zwiers L.-H."/>
            <person name="Turgeon B."/>
            <person name="Goodwin S."/>
            <person name="Spatafora J."/>
            <person name="Crous P."/>
            <person name="Grigoriev I."/>
        </authorList>
    </citation>
    <scope>NUCLEOTIDE SEQUENCE</scope>
    <source>
        <strain evidence="2">CBS 113979</strain>
    </source>
</reference>
<gene>
    <name evidence="2" type="ORF">K402DRAFT_418726</name>
</gene>
<sequence>MYLLNAVSNKHLVAQGAPRTEEQQAKRREDYAKNIDEERKRKRDATQPEPRDKSNNLGAVDPSRDLDAISNPWKGPSLRPQRSHPPSNFLPWIPGHIDLE</sequence>
<evidence type="ECO:0000313" key="3">
    <source>
        <dbReference type="Proteomes" id="UP000800041"/>
    </source>
</evidence>
<protein>
    <submittedName>
        <fullName evidence="2">Uncharacterized protein</fullName>
    </submittedName>
</protein>
<feature type="compositionally biased region" description="Basic and acidic residues" evidence="1">
    <location>
        <begin position="19"/>
        <end position="54"/>
    </location>
</feature>
<evidence type="ECO:0000256" key="1">
    <source>
        <dbReference type="SAM" id="MobiDB-lite"/>
    </source>
</evidence>
<organism evidence="2 3">
    <name type="scientific">Aulographum hederae CBS 113979</name>
    <dbReference type="NCBI Taxonomy" id="1176131"/>
    <lineage>
        <taxon>Eukaryota</taxon>
        <taxon>Fungi</taxon>
        <taxon>Dikarya</taxon>
        <taxon>Ascomycota</taxon>
        <taxon>Pezizomycotina</taxon>
        <taxon>Dothideomycetes</taxon>
        <taxon>Pleosporomycetidae</taxon>
        <taxon>Aulographales</taxon>
        <taxon>Aulographaceae</taxon>
    </lineage>
</organism>
<keyword evidence="3" id="KW-1185">Reference proteome</keyword>